<dbReference type="SMART" id="SM00175">
    <property type="entry name" value="RAB"/>
    <property type="match status" value="1"/>
</dbReference>
<dbReference type="AlphaFoldDB" id="A0A4V4NF25"/>
<dbReference type="InterPro" id="IPR027417">
    <property type="entry name" value="P-loop_NTPase"/>
</dbReference>
<dbReference type="SUPFAM" id="SSF52540">
    <property type="entry name" value="P-loop containing nucleoside triphosphate hydrolases"/>
    <property type="match status" value="1"/>
</dbReference>
<feature type="compositionally biased region" description="Basic residues" evidence="3">
    <location>
        <begin position="252"/>
        <end position="261"/>
    </location>
</feature>
<dbReference type="SMART" id="SM00174">
    <property type="entry name" value="RHO"/>
    <property type="match status" value="1"/>
</dbReference>
<evidence type="ECO:0000256" key="3">
    <source>
        <dbReference type="SAM" id="MobiDB-lite"/>
    </source>
</evidence>
<feature type="region of interest" description="Disordered" evidence="3">
    <location>
        <begin position="204"/>
        <end position="231"/>
    </location>
</feature>
<reference evidence="4 5" key="1">
    <citation type="journal article" date="2019" name="Front. Genet.">
        <title>Whole-Genome Sequencing of the Opportunistic Yeast Pathogen Candida inconspicua Uncovers Its Hybrid Origin.</title>
        <authorList>
            <person name="Mixao V."/>
            <person name="Hansen A.P."/>
            <person name="Saus E."/>
            <person name="Boekhout T."/>
            <person name="Lass-Florl C."/>
            <person name="Gabaldon T."/>
        </authorList>
    </citation>
    <scope>NUCLEOTIDE SEQUENCE [LARGE SCALE GENOMIC DNA]</scope>
    <source>
        <strain evidence="4 5">CBS 180</strain>
    </source>
</reference>
<dbReference type="OrthoDB" id="265044at2759"/>
<name>A0A4V4NF25_9ASCO</name>
<dbReference type="GO" id="GO:0003924">
    <property type="term" value="F:GTPase activity"/>
    <property type="evidence" value="ECO:0007669"/>
    <property type="project" value="InterPro"/>
</dbReference>
<dbReference type="GO" id="GO:0005525">
    <property type="term" value="F:GTP binding"/>
    <property type="evidence" value="ECO:0007669"/>
    <property type="project" value="UniProtKB-KW"/>
</dbReference>
<dbReference type="PRINTS" id="PR00449">
    <property type="entry name" value="RASTRNSFRMNG"/>
</dbReference>
<comment type="caution">
    <text evidence="4">The sequence shown here is derived from an EMBL/GenBank/DDBJ whole genome shotgun (WGS) entry which is preliminary data.</text>
</comment>
<evidence type="ECO:0000256" key="1">
    <source>
        <dbReference type="ARBA" id="ARBA00022741"/>
    </source>
</evidence>
<sequence length="281" mass="31879">MPNIPTIRVIIAGDLGTGKTSLTNVLLRSLFLKEFDANIEDIFCKQIVVDDQPYNLEILDTLDNEFRSGDEIIRLMLNYDVLIYTYAINDAKSFNNLYQRYASLPIHEEGNHEKLVYIDGKFMRVPPIILVGTKEDLENERQVAAHSAEKMKTELNFQKFIECSSINNTNVENLLKIVIEIASEYQNSEKDLTHIFLDDDYTEQRHSGSSSAHSHLNSSQKRSSHNLESSTQNFPSIEEVAVSAQSEIPKTVNKKITHKPVHTTTDKKLTDSPTKGCCLVM</sequence>
<feature type="region of interest" description="Disordered" evidence="3">
    <location>
        <begin position="251"/>
        <end position="272"/>
    </location>
</feature>
<keyword evidence="2" id="KW-0342">GTP-binding</keyword>
<dbReference type="PROSITE" id="PS51421">
    <property type="entry name" value="RAS"/>
    <property type="match status" value="1"/>
</dbReference>
<protein>
    <submittedName>
        <fullName evidence="4">Uncharacterized protein</fullName>
    </submittedName>
</protein>
<gene>
    <name evidence="4" type="ORF">CANINC_004884</name>
</gene>
<dbReference type="Pfam" id="PF00071">
    <property type="entry name" value="Ras"/>
    <property type="match status" value="1"/>
</dbReference>
<keyword evidence="5" id="KW-1185">Reference proteome</keyword>
<evidence type="ECO:0000313" key="4">
    <source>
        <dbReference type="EMBL" id="TID13526.1"/>
    </source>
</evidence>
<keyword evidence="1" id="KW-0547">Nucleotide-binding</keyword>
<organism evidence="4 5">
    <name type="scientific">Pichia inconspicua</name>
    <dbReference type="NCBI Taxonomy" id="52247"/>
    <lineage>
        <taxon>Eukaryota</taxon>
        <taxon>Fungi</taxon>
        <taxon>Dikarya</taxon>
        <taxon>Ascomycota</taxon>
        <taxon>Saccharomycotina</taxon>
        <taxon>Pichiomycetes</taxon>
        <taxon>Pichiales</taxon>
        <taxon>Pichiaceae</taxon>
        <taxon>Pichia</taxon>
    </lineage>
</organism>
<proteinExistence type="predicted"/>
<dbReference type="SMART" id="SM00173">
    <property type="entry name" value="RAS"/>
    <property type="match status" value="1"/>
</dbReference>
<dbReference type="EMBL" id="SELW01000677">
    <property type="protein sequence ID" value="TID13526.1"/>
    <property type="molecule type" value="Genomic_DNA"/>
</dbReference>
<evidence type="ECO:0000256" key="2">
    <source>
        <dbReference type="ARBA" id="ARBA00023134"/>
    </source>
</evidence>
<dbReference type="InterPro" id="IPR001806">
    <property type="entry name" value="Small_GTPase"/>
</dbReference>
<accession>A0A4V4NF25</accession>
<dbReference type="InterPro" id="IPR020849">
    <property type="entry name" value="Small_GTPase_Ras-type"/>
</dbReference>
<dbReference type="STRING" id="52247.A0A4V4NF25"/>
<dbReference type="GO" id="GO:0007165">
    <property type="term" value="P:signal transduction"/>
    <property type="evidence" value="ECO:0007669"/>
    <property type="project" value="InterPro"/>
</dbReference>
<dbReference type="PROSITE" id="PS51419">
    <property type="entry name" value="RAB"/>
    <property type="match status" value="1"/>
</dbReference>
<dbReference type="Gene3D" id="3.40.50.300">
    <property type="entry name" value="P-loop containing nucleotide triphosphate hydrolases"/>
    <property type="match status" value="1"/>
</dbReference>
<evidence type="ECO:0000313" key="5">
    <source>
        <dbReference type="Proteomes" id="UP000307173"/>
    </source>
</evidence>
<feature type="compositionally biased region" description="Low complexity" evidence="3">
    <location>
        <begin position="207"/>
        <end position="219"/>
    </location>
</feature>
<dbReference type="Proteomes" id="UP000307173">
    <property type="component" value="Unassembled WGS sequence"/>
</dbReference>
<dbReference type="GO" id="GO:0016020">
    <property type="term" value="C:membrane"/>
    <property type="evidence" value="ECO:0007669"/>
    <property type="project" value="InterPro"/>
</dbReference>
<dbReference type="PANTHER" id="PTHR24070">
    <property type="entry name" value="RAS, DI-RAS, AND RHEB FAMILY MEMBERS OF SMALL GTPASE SUPERFAMILY"/>
    <property type="match status" value="1"/>
</dbReference>